<dbReference type="NCBIfam" id="TIGR00621">
    <property type="entry name" value="ssb"/>
    <property type="match status" value="1"/>
</dbReference>
<keyword evidence="5" id="KW-1185">Reference proteome</keyword>
<comment type="caution">
    <text evidence="2">Lacks conserved residue(s) required for the propagation of feature annotation.</text>
</comment>
<dbReference type="Proteomes" id="UP001156666">
    <property type="component" value="Unassembled WGS sequence"/>
</dbReference>
<dbReference type="GO" id="GO:0006260">
    <property type="term" value="P:DNA replication"/>
    <property type="evidence" value="ECO:0007669"/>
    <property type="project" value="InterPro"/>
</dbReference>
<dbReference type="GO" id="GO:0009295">
    <property type="term" value="C:nucleoid"/>
    <property type="evidence" value="ECO:0007669"/>
    <property type="project" value="TreeGrafter"/>
</dbReference>
<dbReference type="HAMAP" id="MF_00984">
    <property type="entry name" value="SSB"/>
    <property type="match status" value="1"/>
</dbReference>
<dbReference type="PROSITE" id="PS50935">
    <property type="entry name" value="SSB"/>
    <property type="match status" value="1"/>
</dbReference>
<dbReference type="Gene3D" id="2.40.50.140">
    <property type="entry name" value="Nucleic acid-binding proteins"/>
    <property type="match status" value="1"/>
</dbReference>
<dbReference type="RefSeq" id="WP_235290954.1">
    <property type="nucleotide sequence ID" value="NZ_BSOH01000007.1"/>
</dbReference>
<name>A0AA37SNP9_9BACT</name>
<dbReference type="InterPro" id="IPR012340">
    <property type="entry name" value="NA-bd_OB-fold"/>
</dbReference>
<dbReference type="SUPFAM" id="SSF50249">
    <property type="entry name" value="Nucleic acid-binding proteins"/>
    <property type="match status" value="1"/>
</dbReference>
<dbReference type="AlphaFoldDB" id="A0AA37SNP9"/>
<dbReference type="EMBL" id="BSOH01000007">
    <property type="protein sequence ID" value="GLR16864.1"/>
    <property type="molecule type" value="Genomic_DNA"/>
</dbReference>
<evidence type="ECO:0000256" key="1">
    <source>
        <dbReference type="ARBA" id="ARBA00023125"/>
    </source>
</evidence>
<protein>
    <recommendedName>
        <fullName evidence="2 3">Single-stranded DNA-binding protein</fullName>
        <shortName evidence="2">SSB</shortName>
    </recommendedName>
</protein>
<reference evidence="4" key="1">
    <citation type="journal article" date="2014" name="Int. J. Syst. Evol. Microbiol.">
        <title>Complete genome sequence of Corynebacterium casei LMG S-19264T (=DSM 44701T), isolated from a smear-ripened cheese.</title>
        <authorList>
            <consortium name="US DOE Joint Genome Institute (JGI-PGF)"/>
            <person name="Walter F."/>
            <person name="Albersmeier A."/>
            <person name="Kalinowski J."/>
            <person name="Ruckert C."/>
        </authorList>
    </citation>
    <scope>NUCLEOTIDE SEQUENCE</scope>
    <source>
        <strain evidence="4">NBRC 108769</strain>
    </source>
</reference>
<keyword evidence="1 2" id="KW-0238">DNA-binding</keyword>
<evidence type="ECO:0000256" key="3">
    <source>
        <dbReference type="PIRNR" id="PIRNR002070"/>
    </source>
</evidence>
<dbReference type="GO" id="GO:0003697">
    <property type="term" value="F:single-stranded DNA binding"/>
    <property type="evidence" value="ECO:0007669"/>
    <property type="project" value="UniProtKB-UniRule"/>
</dbReference>
<evidence type="ECO:0000313" key="5">
    <source>
        <dbReference type="Proteomes" id="UP001156666"/>
    </source>
</evidence>
<accession>A0AA37SNP9</accession>
<dbReference type="PANTHER" id="PTHR10302:SF0">
    <property type="entry name" value="SINGLE-STRANDED DNA-BINDING PROTEIN, MITOCHONDRIAL"/>
    <property type="match status" value="1"/>
</dbReference>
<evidence type="ECO:0000256" key="2">
    <source>
        <dbReference type="HAMAP-Rule" id="MF_00984"/>
    </source>
</evidence>
<organism evidence="4 5">
    <name type="scientific">Portibacter lacus</name>
    <dbReference type="NCBI Taxonomy" id="1099794"/>
    <lineage>
        <taxon>Bacteria</taxon>
        <taxon>Pseudomonadati</taxon>
        <taxon>Bacteroidota</taxon>
        <taxon>Saprospiria</taxon>
        <taxon>Saprospirales</taxon>
        <taxon>Haliscomenobacteraceae</taxon>
        <taxon>Portibacter</taxon>
    </lineage>
</organism>
<reference evidence="4" key="2">
    <citation type="submission" date="2023-01" db="EMBL/GenBank/DDBJ databases">
        <title>Draft genome sequence of Portibacter lacus strain NBRC 108769.</title>
        <authorList>
            <person name="Sun Q."/>
            <person name="Mori K."/>
        </authorList>
    </citation>
    <scope>NUCLEOTIDE SEQUENCE</scope>
    <source>
        <strain evidence="4">NBRC 108769</strain>
    </source>
</reference>
<dbReference type="InterPro" id="IPR000424">
    <property type="entry name" value="Primosome_PriB/ssb"/>
</dbReference>
<dbReference type="Pfam" id="PF00436">
    <property type="entry name" value="SSB"/>
    <property type="match status" value="1"/>
</dbReference>
<comment type="subunit">
    <text evidence="2">Homotetramer.</text>
</comment>
<comment type="caution">
    <text evidence="4">The sequence shown here is derived from an EMBL/GenBank/DDBJ whole genome shotgun (WGS) entry which is preliminary data.</text>
</comment>
<dbReference type="PIRSF" id="PIRSF002070">
    <property type="entry name" value="SSB"/>
    <property type="match status" value="1"/>
</dbReference>
<dbReference type="CDD" id="cd04496">
    <property type="entry name" value="SSB_OBF"/>
    <property type="match status" value="1"/>
</dbReference>
<evidence type="ECO:0000313" key="4">
    <source>
        <dbReference type="EMBL" id="GLR16864.1"/>
    </source>
</evidence>
<sequence length="122" mass="14039">MYNLNNSVRLTGHLGKDIEFITLESGAKIAKTTIATNSFYTNKQGEKIQEVEWHNIVAWNKTAELMQRFLKKGSKVTVEGMLKNESYKNKDGEMKYFTNVKINNFNNLTPKEEEVKAEAMPF</sequence>
<proteinExistence type="inferred from homology"/>
<dbReference type="InterPro" id="IPR011344">
    <property type="entry name" value="ssDNA-bd"/>
</dbReference>
<gene>
    <name evidence="4" type="primary">ssb_1</name>
    <name evidence="4" type="ORF">GCM10007940_14790</name>
</gene>
<dbReference type="PANTHER" id="PTHR10302">
    <property type="entry name" value="SINGLE-STRANDED DNA-BINDING PROTEIN"/>
    <property type="match status" value="1"/>
</dbReference>